<evidence type="ECO:0000313" key="2">
    <source>
        <dbReference type="EMBL" id="MFB2880186.1"/>
    </source>
</evidence>
<dbReference type="EMBL" id="JBHFNQ010000198">
    <property type="protein sequence ID" value="MFB2880186.1"/>
    <property type="molecule type" value="Genomic_DNA"/>
</dbReference>
<dbReference type="Proteomes" id="UP001576774">
    <property type="component" value="Unassembled WGS sequence"/>
</dbReference>
<dbReference type="RefSeq" id="WP_413273211.1">
    <property type="nucleotide sequence ID" value="NZ_JBHFNQ010000198.1"/>
</dbReference>
<keyword evidence="3" id="KW-1185">Reference proteome</keyword>
<evidence type="ECO:0000256" key="1">
    <source>
        <dbReference type="SAM" id="Coils"/>
    </source>
</evidence>
<accession>A0ABV4XBM0</accession>
<name>A0ABV4XBM0_9CYAN</name>
<proteinExistence type="predicted"/>
<reference evidence="2 3" key="1">
    <citation type="submission" date="2024-09" db="EMBL/GenBank/DDBJ databases">
        <title>Floridaenema gen nov. (Aerosakkonemataceae, Aerosakkonematales ord. nov., Cyanobacteria) from benthic tropical and subtropical fresh waters, with the description of four new species.</title>
        <authorList>
            <person name="Moretto J.A."/>
            <person name="Berthold D.E."/>
            <person name="Lefler F.W."/>
            <person name="Huang I.-S."/>
            <person name="Laughinghouse H. IV."/>
        </authorList>
    </citation>
    <scope>NUCLEOTIDE SEQUENCE [LARGE SCALE GENOMIC DNA]</scope>
    <source>
        <strain evidence="2 3">BLCC-F46</strain>
    </source>
</reference>
<sequence length="85" mass="9563">MSTGLSASTIQRPAIAVQEASNMSVTLTNQVRLMEKMKSVYQADQQLKLLNLQAEVETLLQQLQNLKQQRLIEEDSEISSQDDRG</sequence>
<keyword evidence="1" id="KW-0175">Coiled coil</keyword>
<organism evidence="2 3">
    <name type="scientific">Floridaenema aerugineum BLCC-F46</name>
    <dbReference type="NCBI Taxonomy" id="3153654"/>
    <lineage>
        <taxon>Bacteria</taxon>
        <taxon>Bacillati</taxon>
        <taxon>Cyanobacteriota</taxon>
        <taxon>Cyanophyceae</taxon>
        <taxon>Oscillatoriophycideae</taxon>
        <taxon>Aerosakkonematales</taxon>
        <taxon>Aerosakkonemataceae</taxon>
        <taxon>Floridanema</taxon>
        <taxon>Floridanema aerugineum</taxon>
    </lineage>
</organism>
<evidence type="ECO:0000313" key="3">
    <source>
        <dbReference type="Proteomes" id="UP001576774"/>
    </source>
</evidence>
<gene>
    <name evidence="2" type="ORF">ACE1CC_25330</name>
</gene>
<comment type="caution">
    <text evidence="2">The sequence shown here is derived from an EMBL/GenBank/DDBJ whole genome shotgun (WGS) entry which is preliminary data.</text>
</comment>
<protein>
    <submittedName>
        <fullName evidence="2">Uncharacterized protein</fullName>
    </submittedName>
</protein>
<feature type="coiled-coil region" evidence="1">
    <location>
        <begin position="42"/>
        <end position="76"/>
    </location>
</feature>